<dbReference type="GO" id="GO:0030313">
    <property type="term" value="C:cell envelope"/>
    <property type="evidence" value="ECO:0007669"/>
    <property type="project" value="UniProtKB-SubCell"/>
</dbReference>
<evidence type="ECO:0000256" key="2">
    <source>
        <dbReference type="ARBA" id="ARBA00007639"/>
    </source>
</evidence>
<sequence length="320" mass="34565">MRKLILGLVIGVFLVCSVLGSLVLGKDLTIGLSFPSLSFAWFAFLEQAVKDKAAQLGGIEVISLEAENNVSKQISIIEDMIIKGVDGVLLVPIEVEAVIPAIEALNKANIPVVTVDRRIKEGAPVQILCHVGADNVEGGRKAARFIVEKLTEKYGEPKGVVIELTGTPGAGPAIDRSAGFNEIMKQYPNIVVKSQTANFRREDGMKVMEDFIMSTPQIDAVFGANDEMILGAIQALDASGKFDVKEVITVGFDALPEALKLIEEGVLDATIEQFPGKQAATAFEILVKYLREGVTPEKPLVYIEPKVITKDNLNEAEKSF</sequence>
<evidence type="ECO:0000256" key="1">
    <source>
        <dbReference type="ARBA" id="ARBA00004196"/>
    </source>
</evidence>
<reference evidence="5" key="1">
    <citation type="journal article" date="2020" name="mSystems">
        <title>Genome- and Community-Level Interaction Insights into Carbon Utilization and Element Cycling Functions of Hydrothermarchaeota in Hydrothermal Sediment.</title>
        <authorList>
            <person name="Zhou Z."/>
            <person name="Liu Y."/>
            <person name="Xu W."/>
            <person name="Pan J."/>
            <person name="Luo Z.H."/>
            <person name="Li M."/>
        </authorList>
    </citation>
    <scope>NUCLEOTIDE SEQUENCE [LARGE SCALE GENOMIC DNA]</scope>
    <source>
        <strain evidence="5">SpSt-747</strain>
    </source>
</reference>
<dbReference type="Gene3D" id="3.40.50.2300">
    <property type="match status" value="2"/>
</dbReference>
<organism evidence="5">
    <name type="scientific">Candidatus Caldatribacterium californiense</name>
    <dbReference type="NCBI Taxonomy" id="1454726"/>
    <lineage>
        <taxon>Bacteria</taxon>
        <taxon>Pseudomonadati</taxon>
        <taxon>Atribacterota</taxon>
        <taxon>Atribacteria</taxon>
        <taxon>Atribacterales</taxon>
        <taxon>Candidatus Caldatribacteriaceae</taxon>
        <taxon>Candidatus Caldatribacterium</taxon>
    </lineage>
</organism>
<protein>
    <recommendedName>
        <fullName evidence="4">Periplasmic binding protein domain-containing protein</fullName>
    </recommendedName>
</protein>
<gene>
    <name evidence="5" type="ORF">ENV30_03390</name>
</gene>
<comment type="similarity">
    <text evidence="2">Belongs to the bacterial solute-binding protein 2 family.</text>
</comment>
<dbReference type="InterPro" id="IPR028082">
    <property type="entry name" value="Peripla_BP_I"/>
</dbReference>
<evidence type="ECO:0000313" key="5">
    <source>
        <dbReference type="EMBL" id="HGI30339.1"/>
    </source>
</evidence>
<dbReference type="EMBL" id="DTFV01000049">
    <property type="protein sequence ID" value="HGI30339.1"/>
    <property type="molecule type" value="Genomic_DNA"/>
</dbReference>
<name>A0A7V3YFU6_9BACT</name>
<dbReference type="PANTHER" id="PTHR46847">
    <property type="entry name" value="D-ALLOSE-BINDING PERIPLASMIC PROTEIN-RELATED"/>
    <property type="match status" value="1"/>
</dbReference>
<dbReference type="AlphaFoldDB" id="A0A7V3YFU6"/>
<evidence type="ECO:0000256" key="3">
    <source>
        <dbReference type="ARBA" id="ARBA00022729"/>
    </source>
</evidence>
<dbReference type="GO" id="GO:0030246">
    <property type="term" value="F:carbohydrate binding"/>
    <property type="evidence" value="ECO:0007669"/>
    <property type="project" value="UniProtKB-ARBA"/>
</dbReference>
<dbReference type="PANTHER" id="PTHR46847:SF1">
    <property type="entry name" value="D-ALLOSE-BINDING PERIPLASMIC PROTEIN-RELATED"/>
    <property type="match status" value="1"/>
</dbReference>
<dbReference type="SUPFAM" id="SSF53822">
    <property type="entry name" value="Periplasmic binding protein-like I"/>
    <property type="match status" value="1"/>
</dbReference>
<comment type="subcellular location">
    <subcellularLocation>
        <location evidence="1">Cell envelope</location>
    </subcellularLocation>
</comment>
<evidence type="ECO:0000259" key="4">
    <source>
        <dbReference type="Pfam" id="PF13407"/>
    </source>
</evidence>
<feature type="domain" description="Periplasmic binding protein" evidence="4">
    <location>
        <begin position="30"/>
        <end position="291"/>
    </location>
</feature>
<keyword evidence="3" id="KW-0732">Signal</keyword>
<proteinExistence type="inferred from homology"/>
<dbReference type="Pfam" id="PF13407">
    <property type="entry name" value="Peripla_BP_4"/>
    <property type="match status" value="1"/>
</dbReference>
<accession>A0A7V3YFU6</accession>
<comment type="caution">
    <text evidence="5">The sequence shown here is derived from an EMBL/GenBank/DDBJ whole genome shotgun (WGS) entry which is preliminary data.</text>
</comment>
<dbReference type="InterPro" id="IPR025997">
    <property type="entry name" value="SBP_2_dom"/>
</dbReference>